<proteinExistence type="predicted"/>
<evidence type="ECO:0000313" key="2">
    <source>
        <dbReference type="EMBL" id="PSN62233.1"/>
    </source>
</evidence>
<reference evidence="2 3" key="1">
    <citation type="journal article" date="2018" name="Front. Microbiol.">
        <title>Genome-Wide Analysis of Corynespora cassiicola Leaf Fall Disease Putative Effectors.</title>
        <authorList>
            <person name="Lopez D."/>
            <person name="Ribeiro S."/>
            <person name="Label P."/>
            <person name="Fumanal B."/>
            <person name="Venisse J.S."/>
            <person name="Kohler A."/>
            <person name="de Oliveira R.R."/>
            <person name="Labutti K."/>
            <person name="Lipzen A."/>
            <person name="Lail K."/>
            <person name="Bauer D."/>
            <person name="Ohm R.A."/>
            <person name="Barry K.W."/>
            <person name="Spatafora J."/>
            <person name="Grigoriev I.V."/>
            <person name="Martin F.M."/>
            <person name="Pujade-Renaud V."/>
        </authorList>
    </citation>
    <scope>NUCLEOTIDE SEQUENCE [LARGE SCALE GENOMIC DNA]</scope>
    <source>
        <strain evidence="2 3">Philippines</strain>
    </source>
</reference>
<dbReference type="Proteomes" id="UP000240883">
    <property type="component" value="Unassembled WGS sequence"/>
</dbReference>
<dbReference type="EMBL" id="KZ678142">
    <property type="protein sequence ID" value="PSN62233.1"/>
    <property type="molecule type" value="Genomic_DNA"/>
</dbReference>
<name>A0A2T2N9Z0_CORCC</name>
<protein>
    <recommendedName>
        <fullName evidence="4">Secreted protein</fullName>
    </recommendedName>
</protein>
<dbReference type="AlphaFoldDB" id="A0A2T2N9Z0"/>
<feature type="signal peptide" evidence="1">
    <location>
        <begin position="1"/>
        <end position="30"/>
    </location>
</feature>
<accession>A0A2T2N9Z0</accession>
<evidence type="ECO:0008006" key="4">
    <source>
        <dbReference type="Google" id="ProtNLM"/>
    </source>
</evidence>
<evidence type="ECO:0000256" key="1">
    <source>
        <dbReference type="SAM" id="SignalP"/>
    </source>
</evidence>
<sequence>MDEYRPARPSGGPVAALTLCILLLDRPMLCHVCICMAGKGTAYRIQARDRAEDENGVAEAKTNTPGHPRGAADIFRHWGGEAKQAFEREHQGHIMCA</sequence>
<feature type="chain" id="PRO_5015777918" description="Secreted protein" evidence="1">
    <location>
        <begin position="31"/>
        <end position="97"/>
    </location>
</feature>
<organism evidence="2 3">
    <name type="scientific">Corynespora cassiicola Philippines</name>
    <dbReference type="NCBI Taxonomy" id="1448308"/>
    <lineage>
        <taxon>Eukaryota</taxon>
        <taxon>Fungi</taxon>
        <taxon>Dikarya</taxon>
        <taxon>Ascomycota</taxon>
        <taxon>Pezizomycotina</taxon>
        <taxon>Dothideomycetes</taxon>
        <taxon>Pleosporomycetidae</taxon>
        <taxon>Pleosporales</taxon>
        <taxon>Corynesporascaceae</taxon>
        <taxon>Corynespora</taxon>
    </lineage>
</organism>
<gene>
    <name evidence="2" type="ORF">BS50DRAFT_578074</name>
</gene>
<evidence type="ECO:0000313" key="3">
    <source>
        <dbReference type="Proteomes" id="UP000240883"/>
    </source>
</evidence>
<keyword evidence="1" id="KW-0732">Signal</keyword>
<keyword evidence="3" id="KW-1185">Reference proteome</keyword>